<dbReference type="CDD" id="cd01647">
    <property type="entry name" value="RT_LTR"/>
    <property type="match status" value="1"/>
</dbReference>
<evidence type="ECO:0000256" key="5">
    <source>
        <dbReference type="ARBA" id="ARBA00022801"/>
    </source>
</evidence>
<dbReference type="Gene3D" id="3.30.70.270">
    <property type="match status" value="2"/>
</dbReference>
<keyword evidence="6" id="KW-0695">RNA-directed DNA polymerase</keyword>
<evidence type="ECO:0000256" key="4">
    <source>
        <dbReference type="ARBA" id="ARBA00022759"/>
    </source>
</evidence>
<proteinExistence type="predicted"/>
<dbReference type="SUPFAM" id="SSF56672">
    <property type="entry name" value="DNA/RNA polymerases"/>
    <property type="match status" value="1"/>
</dbReference>
<dbReference type="PANTHER" id="PTHR33064">
    <property type="entry name" value="POL PROTEIN"/>
    <property type="match status" value="1"/>
</dbReference>
<evidence type="ECO:0000256" key="2">
    <source>
        <dbReference type="ARBA" id="ARBA00022695"/>
    </source>
</evidence>
<dbReference type="Gene3D" id="3.10.10.10">
    <property type="entry name" value="HIV Type 1 Reverse Transcriptase, subunit A, domain 1"/>
    <property type="match status" value="1"/>
</dbReference>
<keyword evidence="4" id="KW-0255">Endonuclease</keyword>
<keyword evidence="2" id="KW-0548">Nucleotidyltransferase</keyword>
<keyword evidence="1" id="KW-0808">Transferase</keyword>
<feature type="domain" description="Reverse transcriptase RNase H-like" evidence="8">
    <location>
        <begin position="216"/>
        <end position="319"/>
    </location>
</feature>
<evidence type="ECO:0000256" key="1">
    <source>
        <dbReference type="ARBA" id="ARBA00022679"/>
    </source>
</evidence>
<dbReference type="InterPro" id="IPR043128">
    <property type="entry name" value="Rev_trsase/Diguanyl_cyclase"/>
</dbReference>
<evidence type="ECO:0000256" key="6">
    <source>
        <dbReference type="ARBA" id="ARBA00022918"/>
    </source>
</evidence>
<dbReference type="InterPro" id="IPR043502">
    <property type="entry name" value="DNA/RNA_pol_sf"/>
</dbReference>
<dbReference type="GO" id="GO:0003964">
    <property type="term" value="F:RNA-directed DNA polymerase activity"/>
    <property type="evidence" value="ECO:0007669"/>
    <property type="project" value="UniProtKB-KW"/>
</dbReference>
<dbReference type="Pfam" id="PF00078">
    <property type="entry name" value="RVT_1"/>
    <property type="match status" value="1"/>
</dbReference>
<dbReference type="FunFam" id="3.30.70.270:FF:000026">
    <property type="entry name" value="Transposon Ty3-G Gag-Pol polyprotein"/>
    <property type="match status" value="1"/>
</dbReference>
<feature type="domain" description="Reverse transcriptase" evidence="7">
    <location>
        <begin position="3"/>
        <end position="118"/>
    </location>
</feature>
<keyword evidence="5" id="KW-0378">Hydrolase</keyword>
<reference evidence="9" key="1">
    <citation type="submission" date="2020-06" db="EMBL/GenBank/DDBJ databases">
        <authorList>
            <person name="Li T."/>
            <person name="Hu X."/>
            <person name="Zhang T."/>
            <person name="Song X."/>
            <person name="Zhang H."/>
            <person name="Dai N."/>
            <person name="Sheng W."/>
            <person name="Hou X."/>
            <person name="Wei L."/>
        </authorList>
    </citation>
    <scope>NUCLEOTIDE SEQUENCE</scope>
    <source>
        <strain evidence="9">G02</strain>
        <tissue evidence="9">Leaf</tissue>
    </source>
</reference>
<comment type="caution">
    <text evidence="9">The sequence shown here is derived from an EMBL/GenBank/DDBJ whole genome shotgun (WGS) entry which is preliminary data.</text>
</comment>
<dbReference type="AlphaFoldDB" id="A0AAW2JY65"/>
<dbReference type="InterPro" id="IPR041373">
    <property type="entry name" value="RT_RNaseH"/>
</dbReference>
<name>A0AAW2JY65_SESRA</name>
<dbReference type="GO" id="GO:0004519">
    <property type="term" value="F:endonuclease activity"/>
    <property type="evidence" value="ECO:0007669"/>
    <property type="project" value="UniProtKB-KW"/>
</dbReference>
<dbReference type="PANTHER" id="PTHR33064:SF39">
    <property type="match status" value="1"/>
</dbReference>
<organism evidence="9">
    <name type="scientific">Sesamum radiatum</name>
    <name type="common">Black benniseed</name>
    <dbReference type="NCBI Taxonomy" id="300843"/>
    <lineage>
        <taxon>Eukaryota</taxon>
        <taxon>Viridiplantae</taxon>
        <taxon>Streptophyta</taxon>
        <taxon>Embryophyta</taxon>
        <taxon>Tracheophyta</taxon>
        <taxon>Spermatophyta</taxon>
        <taxon>Magnoliopsida</taxon>
        <taxon>eudicotyledons</taxon>
        <taxon>Gunneridae</taxon>
        <taxon>Pentapetalae</taxon>
        <taxon>asterids</taxon>
        <taxon>lamiids</taxon>
        <taxon>Lamiales</taxon>
        <taxon>Pedaliaceae</taxon>
        <taxon>Sesamum</taxon>
    </lineage>
</organism>
<dbReference type="InterPro" id="IPR000477">
    <property type="entry name" value="RT_dom"/>
</dbReference>
<reference evidence="9" key="2">
    <citation type="journal article" date="2024" name="Plant">
        <title>Genomic evolution and insights into agronomic trait innovations of Sesamum species.</title>
        <authorList>
            <person name="Miao H."/>
            <person name="Wang L."/>
            <person name="Qu L."/>
            <person name="Liu H."/>
            <person name="Sun Y."/>
            <person name="Le M."/>
            <person name="Wang Q."/>
            <person name="Wei S."/>
            <person name="Zheng Y."/>
            <person name="Lin W."/>
            <person name="Duan Y."/>
            <person name="Cao H."/>
            <person name="Xiong S."/>
            <person name="Wang X."/>
            <person name="Wei L."/>
            <person name="Li C."/>
            <person name="Ma Q."/>
            <person name="Ju M."/>
            <person name="Zhao R."/>
            <person name="Li G."/>
            <person name="Mu C."/>
            <person name="Tian Q."/>
            <person name="Mei H."/>
            <person name="Zhang T."/>
            <person name="Gao T."/>
            <person name="Zhang H."/>
        </authorList>
    </citation>
    <scope>NUCLEOTIDE SEQUENCE</scope>
    <source>
        <strain evidence="9">G02</strain>
    </source>
</reference>
<evidence type="ECO:0000256" key="3">
    <source>
        <dbReference type="ARBA" id="ARBA00022722"/>
    </source>
</evidence>
<protein>
    <submittedName>
        <fullName evidence="9">Retrovirus-related Pol polyprotein from transposon.6</fullName>
    </submittedName>
</protein>
<accession>A0AAW2JY65</accession>
<gene>
    <name evidence="9" type="ORF">Sradi_6554000</name>
</gene>
<dbReference type="EMBL" id="JACGWJ010000031">
    <property type="protein sequence ID" value="KAL0298942.1"/>
    <property type="molecule type" value="Genomic_DNA"/>
</dbReference>
<evidence type="ECO:0000313" key="9">
    <source>
        <dbReference type="EMBL" id="KAL0298942.1"/>
    </source>
</evidence>
<dbReference type="InterPro" id="IPR051320">
    <property type="entry name" value="Viral_Replic_Matur_Polypro"/>
</dbReference>
<dbReference type="Pfam" id="PF17917">
    <property type="entry name" value="RT_RNaseH"/>
    <property type="match status" value="1"/>
</dbReference>
<keyword evidence="3" id="KW-0540">Nuclease</keyword>
<sequence length="327" mass="37516">MLERLASRSHYCCLDGYSGAHQIPVALADQNKTTFTCPFGTFAYRRMPFGLCNAPTTFQRCMVSIFSDFVEQFIEVFTDDFTVYGNSFDDCLQKLTRVLERCIEKNLVLNYKNYHFMVDQGLILRHIVSSKGIEVDKSKIDVIKSLPYPTSVREIHSFLGHVGFYRRFIKDFSKIAQPLCTLLQKDASIEFIDACARAFDKLKDSLTSATVIRPPDWSQPFEIMCDASNHAIGVVPGQKDWKGSPCDLLCFADVGQHLKQLHHDGKTTFSCSFCFRKIPSLFAWTKVVVYSDHATLKYLLSKKEAKPRLIRWILLLQEFDLTIKDQR</sequence>
<dbReference type="GO" id="GO:0016787">
    <property type="term" value="F:hydrolase activity"/>
    <property type="evidence" value="ECO:0007669"/>
    <property type="project" value="UniProtKB-KW"/>
</dbReference>
<evidence type="ECO:0000259" key="7">
    <source>
        <dbReference type="Pfam" id="PF00078"/>
    </source>
</evidence>
<evidence type="ECO:0000259" key="8">
    <source>
        <dbReference type="Pfam" id="PF17917"/>
    </source>
</evidence>